<dbReference type="STRING" id="443254.Marpi_1067"/>
<organism evidence="4 5">
    <name type="scientific">Marinitoga piezophila (strain DSM 14283 / JCM 11233 / KA3)</name>
    <dbReference type="NCBI Taxonomy" id="443254"/>
    <lineage>
        <taxon>Bacteria</taxon>
        <taxon>Thermotogati</taxon>
        <taxon>Thermotogota</taxon>
        <taxon>Thermotogae</taxon>
        <taxon>Petrotogales</taxon>
        <taxon>Petrotogaceae</taxon>
        <taxon>Marinitoga</taxon>
    </lineage>
</organism>
<gene>
    <name evidence="4" type="ordered locus">Marpi_1067</name>
</gene>
<dbReference type="EMBL" id="CP003257">
    <property type="protein sequence ID" value="AEX85479.1"/>
    <property type="molecule type" value="Genomic_DNA"/>
</dbReference>
<name>H2J7Y8_MARPK</name>
<dbReference type="KEGG" id="mpz:Marpi_1067"/>
<dbReference type="HOGENOM" id="CLU_030639_0_0_0"/>
<dbReference type="Proteomes" id="UP000007161">
    <property type="component" value="Chromosome"/>
</dbReference>
<dbReference type="eggNOG" id="COG0760">
    <property type="taxonomic scope" value="Bacteria"/>
</dbReference>
<reference evidence="4 5" key="1">
    <citation type="journal article" date="2012" name="J. Bacteriol.">
        <title>Complete Genome Sequence of the Thermophilic, Piezophilic, Heterotrophic Bacterium Marinitoga piezophila KA3.</title>
        <authorList>
            <person name="Lucas S."/>
            <person name="Han J."/>
            <person name="Lapidus A."/>
            <person name="Cheng J.F."/>
            <person name="Goodwin L.A."/>
            <person name="Pitluck S."/>
            <person name="Peters L."/>
            <person name="Mikhailova N."/>
            <person name="Teshima H."/>
            <person name="Detter J.C."/>
            <person name="Han C."/>
            <person name="Tapia R."/>
            <person name="Land M."/>
            <person name="Hauser L."/>
            <person name="Kyrpides N.C."/>
            <person name="Ivanova N."/>
            <person name="Pagani I."/>
            <person name="Vannier P."/>
            <person name="Oger P."/>
            <person name="Bartlett D.H."/>
            <person name="Noll K.M."/>
            <person name="Woyke T."/>
            <person name="Jebbar M."/>
        </authorList>
    </citation>
    <scope>NUCLEOTIDE SEQUENCE [LARGE SCALE GENOMIC DNA]</scope>
    <source>
        <strain evidence="5">DSM 14283 / JCM 11233 / KA3</strain>
    </source>
</reference>
<evidence type="ECO:0000313" key="4">
    <source>
        <dbReference type="EMBL" id="AEX85479.1"/>
    </source>
</evidence>
<dbReference type="Gene3D" id="3.10.50.40">
    <property type="match status" value="1"/>
</dbReference>
<dbReference type="InterPro" id="IPR046357">
    <property type="entry name" value="PPIase_dom_sf"/>
</dbReference>
<evidence type="ECO:0000313" key="5">
    <source>
        <dbReference type="Proteomes" id="UP000007161"/>
    </source>
</evidence>
<keyword evidence="1 4" id="KW-0413">Isomerase</keyword>
<dbReference type="GO" id="GO:0003755">
    <property type="term" value="F:peptidyl-prolyl cis-trans isomerase activity"/>
    <property type="evidence" value="ECO:0007669"/>
    <property type="project" value="UniProtKB-KW"/>
</dbReference>
<protein>
    <submittedName>
        <fullName evidence="4">Parvulin-like peptidyl-prolyl isomerase</fullName>
    </submittedName>
</protein>
<dbReference type="PANTHER" id="PTHR47245:SF2">
    <property type="entry name" value="PEPTIDYL-PROLYL CIS-TRANS ISOMERASE HP_0175-RELATED"/>
    <property type="match status" value="1"/>
</dbReference>
<dbReference type="AlphaFoldDB" id="H2J7Y8"/>
<dbReference type="InterPro" id="IPR000297">
    <property type="entry name" value="PPIase_PpiC"/>
</dbReference>
<feature type="coiled-coil region" evidence="2">
    <location>
        <begin position="368"/>
        <end position="407"/>
    </location>
</feature>
<proteinExistence type="predicted"/>
<keyword evidence="5" id="KW-1185">Reference proteome</keyword>
<keyword evidence="2" id="KW-0175">Coiled coil</keyword>
<dbReference type="PANTHER" id="PTHR47245">
    <property type="entry name" value="PEPTIDYLPROLYL ISOMERASE"/>
    <property type="match status" value="1"/>
</dbReference>
<dbReference type="OrthoDB" id="49410at2"/>
<sequence>MKKVLVLLSLVVFVLAGFSEEIVGYLMKDGKILSNYYLTEKAFKIEYLNSLQQMQQNGQQFDPMKEPFYMVSTIKTALSYKILEYYANENNYKPNMEEIDRKVEELASQYLSNEDTKKQIISYFGSEDSFKDYIKNNLLASYYYKYIDSKIGTVTENEVNEYIEKNFEKLKEDNDKVLTQHILVTDEATANKILNEIKSGKISFEDAAKKYSIDKNSAVNGGEINWVTKKQVVEPYFLAAWNAKIGSIVGPVKTDYGYHLIKVKDKKIYNSPEDMENNSEIVEKIKSDLKNEKLYKWYMDYSKQFDFAIVYKPLIYEDRIQKAKTIDDLMDIEKKLFDAIKTDQDVPEEWKLSYVTLAKKIKEQIPEIIELEKSLLVLDNKYKNLDEKALDEELNKIEEEISKLKDSPEKKEKDQLKTNLENLYYIKIMYPYLINKTNTELKEDIKEKEDYSRELNNRNFIILKEIYMKNKDMNTLVELYQLNPEDPEIAFDYNYSYYNYIKQYIQSQPKDVIQPELEKLLKAFEGIVEKTDNPEIKSQSEKIIEEIKTTLKNMMQ</sequence>
<dbReference type="RefSeq" id="WP_014296551.1">
    <property type="nucleotide sequence ID" value="NC_016751.1"/>
</dbReference>
<reference evidence="5" key="2">
    <citation type="submission" date="2012-01" db="EMBL/GenBank/DDBJ databases">
        <title>Complete sequence of chromosome of Marinitoga piezophila KA3.</title>
        <authorList>
            <person name="Lucas S."/>
            <person name="Han J."/>
            <person name="Lapidus A."/>
            <person name="Cheng J.-F."/>
            <person name="Goodwin L."/>
            <person name="Pitluck S."/>
            <person name="Peters L."/>
            <person name="Mikhailova N."/>
            <person name="Teshima H."/>
            <person name="Detter J.C."/>
            <person name="Han C."/>
            <person name="Tapia R."/>
            <person name="Land M."/>
            <person name="Hauser L."/>
            <person name="Kyrpides N."/>
            <person name="Ivanova N."/>
            <person name="Pagani I."/>
            <person name="Jebbar M."/>
            <person name="Vannier P."/>
            <person name="Oger P."/>
            <person name="Cario A."/>
            <person name="Bartlett D."/>
            <person name="Noll K.M."/>
            <person name="Woyke T."/>
        </authorList>
    </citation>
    <scope>NUCLEOTIDE SEQUENCE [LARGE SCALE GENOMIC DNA]</scope>
    <source>
        <strain evidence="5">DSM 14283 / JCM 11233 / KA3</strain>
    </source>
</reference>
<dbReference type="SUPFAM" id="SSF54534">
    <property type="entry name" value="FKBP-like"/>
    <property type="match status" value="1"/>
</dbReference>
<evidence type="ECO:0000259" key="3">
    <source>
        <dbReference type="PROSITE" id="PS50198"/>
    </source>
</evidence>
<dbReference type="InterPro" id="IPR027304">
    <property type="entry name" value="Trigger_fact/SurA_dom_sf"/>
</dbReference>
<dbReference type="PROSITE" id="PS50198">
    <property type="entry name" value="PPIC_PPIASE_2"/>
    <property type="match status" value="1"/>
</dbReference>
<evidence type="ECO:0000256" key="1">
    <source>
        <dbReference type="PROSITE-ProRule" id="PRU00278"/>
    </source>
</evidence>
<evidence type="ECO:0000256" key="2">
    <source>
        <dbReference type="SAM" id="Coils"/>
    </source>
</evidence>
<dbReference type="SUPFAM" id="SSF109998">
    <property type="entry name" value="Triger factor/SurA peptide-binding domain-like"/>
    <property type="match status" value="1"/>
</dbReference>
<dbReference type="InterPro" id="IPR050245">
    <property type="entry name" value="PrsA_foldase"/>
</dbReference>
<accession>H2J7Y8</accession>
<dbReference type="Pfam" id="PF00639">
    <property type="entry name" value="Rotamase"/>
    <property type="match status" value="1"/>
</dbReference>
<keyword evidence="1" id="KW-0697">Rotamase</keyword>
<feature type="domain" description="PpiC" evidence="3">
    <location>
        <begin position="174"/>
        <end position="265"/>
    </location>
</feature>